<dbReference type="Pfam" id="PF10419">
    <property type="entry name" value="TFIIIC_sub6"/>
    <property type="match status" value="1"/>
</dbReference>
<evidence type="ECO:0000313" key="3">
    <source>
        <dbReference type="Proteomes" id="UP001055439"/>
    </source>
</evidence>
<sequence>MGLPLLSNCLALTSFDRMPQRGKDRPTRKSNCTHLGSIEPRTKLLLAEILRMEGSMAQINHVEDEEEYVLLDLDDVCVRADIPANAPYVLSGLDTAKPVLVIGDLKLIGEYQDTVGTCYIFSEGDGAPTVTCSETKPSETNVFKDKQFLDSKQAPSKQVKPIASLHKILKFKLVTEDQNETAEGFAFERHSTWLPNIIDQRVEWNWKESNVGNPAYKYSSHRGHVQRHAAYNRQKKKKKKKKAWFL</sequence>
<organism evidence="2 3">
    <name type="scientific">Musa troglodytarum</name>
    <name type="common">fe'i banana</name>
    <dbReference type="NCBI Taxonomy" id="320322"/>
    <lineage>
        <taxon>Eukaryota</taxon>
        <taxon>Viridiplantae</taxon>
        <taxon>Streptophyta</taxon>
        <taxon>Embryophyta</taxon>
        <taxon>Tracheophyta</taxon>
        <taxon>Spermatophyta</taxon>
        <taxon>Magnoliopsida</taxon>
        <taxon>Liliopsida</taxon>
        <taxon>Zingiberales</taxon>
        <taxon>Musaceae</taxon>
        <taxon>Musa</taxon>
    </lineage>
</organism>
<dbReference type="OrthoDB" id="1877767at2759"/>
<name>A0A9E7EUN7_9LILI</name>
<dbReference type="InterPro" id="IPR019481">
    <property type="entry name" value="TFIIIC_triple_barrel"/>
</dbReference>
<dbReference type="GO" id="GO:0006383">
    <property type="term" value="P:transcription by RNA polymerase III"/>
    <property type="evidence" value="ECO:0007669"/>
    <property type="project" value="InterPro"/>
</dbReference>
<gene>
    <name evidence="2" type="ORF">MUK42_02961</name>
</gene>
<dbReference type="EMBL" id="CP097503">
    <property type="protein sequence ID" value="URD82970.1"/>
    <property type="molecule type" value="Genomic_DNA"/>
</dbReference>
<dbReference type="GO" id="GO:0000127">
    <property type="term" value="C:transcription factor TFIIIC complex"/>
    <property type="evidence" value="ECO:0007669"/>
    <property type="project" value="TreeGrafter"/>
</dbReference>
<evidence type="ECO:0000313" key="2">
    <source>
        <dbReference type="EMBL" id="URD82970.1"/>
    </source>
</evidence>
<feature type="domain" description="Transcription factor TFIIIC triple barrel" evidence="1">
    <location>
        <begin position="64"/>
        <end position="175"/>
    </location>
</feature>
<dbReference type="Gene3D" id="2.60.40.4370">
    <property type="match status" value="1"/>
</dbReference>
<keyword evidence="3" id="KW-1185">Reference proteome</keyword>
<reference evidence="2" key="1">
    <citation type="submission" date="2022-05" db="EMBL/GenBank/DDBJ databases">
        <title>The Musa troglodytarum L. genome provides insights into the mechanism of non-climacteric behaviour and enrichment of carotenoids.</title>
        <authorList>
            <person name="Wang J."/>
        </authorList>
    </citation>
    <scope>NUCLEOTIDE SEQUENCE</scope>
    <source>
        <tissue evidence="2">Leaf</tissue>
    </source>
</reference>
<dbReference type="FunFam" id="2.60.40.4370:FF:000002">
    <property type="entry name" value="Transcription factor TFIIIC, tau55-related protein"/>
    <property type="match status" value="1"/>
</dbReference>
<proteinExistence type="predicted"/>
<accession>A0A9E7EUN7</accession>
<protein>
    <recommendedName>
        <fullName evidence="1">Transcription factor TFIIIC triple barrel domain-containing protein</fullName>
    </recommendedName>
</protein>
<dbReference type="AlphaFoldDB" id="A0A9E7EUN7"/>
<dbReference type="PANTHER" id="PTHR21860:SF2">
    <property type="entry name" value="GENERAL TRANSCRIPTION FACTOR 3C POLYPEPTIDE 6"/>
    <property type="match status" value="1"/>
</dbReference>
<evidence type="ECO:0000259" key="1">
    <source>
        <dbReference type="Pfam" id="PF10419"/>
    </source>
</evidence>
<dbReference type="Proteomes" id="UP001055439">
    <property type="component" value="Chromosome 10"/>
</dbReference>
<dbReference type="PANTHER" id="PTHR21860">
    <property type="entry name" value="TRANSCRIPTION INITIATION FACTOR IIIC TFIIIC , POLYPEPTIDE 6-RELATED"/>
    <property type="match status" value="1"/>
</dbReference>
<dbReference type="InterPro" id="IPR042771">
    <property type="entry name" value="GTF3C6-like"/>
</dbReference>